<proteinExistence type="predicted"/>
<sequence length="100" mass="10641">MSHSTNASKPAPMRLGLRVAATVLLLGVVGFWAAKGAHTGWSMNQVPVKQTDEITGIEFVTYEKRFVPGIEFLGSGSGLAAGLFVVSLLFKRKSTQTTSS</sequence>
<evidence type="ECO:0000313" key="2">
    <source>
        <dbReference type="EMBL" id="RXK52771.1"/>
    </source>
</evidence>
<organism evidence="2 3">
    <name type="scientific">Oleiharenicola lentus</name>
    <dbReference type="NCBI Taxonomy" id="2508720"/>
    <lineage>
        <taxon>Bacteria</taxon>
        <taxon>Pseudomonadati</taxon>
        <taxon>Verrucomicrobiota</taxon>
        <taxon>Opitutia</taxon>
        <taxon>Opitutales</taxon>
        <taxon>Opitutaceae</taxon>
        <taxon>Oleiharenicola</taxon>
    </lineage>
</organism>
<dbReference type="OrthoDB" id="199722at2"/>
<keyword evidence="3" id="KW-1185">Reference proteome</keyword>
<name>A0A4Q1C377_9BACT</name>
<keyword evidence="1" id="KW-0812">Transmembrane</keyword>
<comment type="caution">
    <text evidence="2">The sequence shown here is derived from an EMBL/GenBank/DDBJ whole genome shotgun (WGS) entry which is preliminary data.</text>
</comment>
<gene>
    <name evidence="2" type="ORF">ESB00_13700</name>
</gene>
<dbReference type="RefSeq" id="WP_129048363.1">
    <property type="nucleotide sequence ID" value="NZ_SDHX01000002.1"/>
</dbReference>
<feature type="transmembrane region" description="Helical" evidence="1">
    <location>
        <begin position="72"/>
        <end position="90"/>
    </location>
</feature>
<dbReference type="AlphaFoldDB" id="A0A4Q1C377"/>
<dbReference type="EMBL" id="SDHX01000002">
    <property type="protein sequence ID" value="RXK52771.1"/>
    <property type="molecule type" value="Genomic_DNA"/>
</dbReference>
<evidence type="ECO:0000256" key="1">
    <source>
        <dbReference type="SAM" id="Phobius"/>
    </source>
</evidence>
<evidence type="ECO:0000313" key="3">
    <source>
        <dbReference type="Proteomes" id="UP000290218"/>
    </source>
</evidence>
<protein>
    <submittedName>
        <fullName evidence="2">Uncharacterized protein</fullName>
    </submittedName>
</protein>
<dbReference type="Proteomes" id="UP000290218">
    <property type="component" value="Unassembled WGS sequence"/>
</dbReference>
<accession>A0A4Q1C377</accession>
<keyword evidence="1" id="KW-1133">Transmembrane helix</keyword>
<reference evidence="2 3" key="1">
    <citation type="submission" date="2019-01" db="EMBL/GenBank/DDBJ databases">
        <title>Lacunisphaera sp. strain TWA-58.</title>
        <authorList>
            <person name="Chen W.-M."/>
        </authorList>
    </citation>
    <scope>NUCLEOTIDE SEQUENCE [LARGE SCALE GENOMIC DNA]</scope>
    <source>
        <strain evidence="2 3">TWA-58</strain>
    </source>
</reference>
<keyword evidence="1" id="KW-0472">Membrane</keyword>